<dbReference type="InterPro" id="IPR029035">
    <property type="entry name" value="DHS-like_NAD/FAD-binding_dom"/>
</dbReference>
<dbReference type="InterPro" id="IPR045229">
    <property type="entry name" value="TPP_enz"/>
</dbReference>
<proteinExistence type="inferred from homology"/>
<dbReference type="Pfam" id="PF00205">
    <property type="entry name" value="TPP_enzyme_M"/>
    <property type="match status" value="1"/>
</dbReference>
<dbReference type="Pfam" id="PF02775">
    <property type="entry name" value="TPP_enzyme_C"/>
    <property type="match status" value="1"/>
</dbReference>
<feature type="domain" description="Thiamine pyrophosphate enzyme N-terminal TPP-binding" evidence="6">
    <location>
        <begin position="4"/>
        <end position="123"/>
    </location>
</feature>
<evidence type="ECO:0000256" key="2">
    <source>
        <dbReference type="ARBA" id="ARBA00023052"/>
    </source>
</evidence>
<dbReference type="InterPro" id="IPR011766">
    <property type="entry name" value="TPP_enzyme_TPP-bd"/>
</dbReference>
<dbReference type="SUPFAM" id="SSF52518">
    <property type="entry name" value="Thiamin diphosphate-binding fold (THDP-binding)"/>
    <property type="match status" value="2"/>
</dbReference>
<dbReference type="Pfam" id="PF02776">
    <property type="entry name" value="TPP_enzyme_N"/>
    <property type="match status" value="1"/>
</dbReference>
<keyword evidence="2 3" id="KW-0786">Thiamine pyrophosphate</keyword>
<dbReference type="GO" id="GO:0000287">
    <property type="term" value="F:magnesium ion binding"/>
    <property type="evidence" value="ECO:0007669"/>
    <property type="project" value="InterPro"/>
</dbReference>
<dbReference type="GO" id="GO:0030976">
    <property type="term" value="F:thiamine pyrophosphate binding"/>
    <property type="evidence" value="ECO:0007669"/>
    <property type="project" value="InterPro"/>
</dbReference>
<dbReference type="SUPFAM" id="SSF52467">
    <property type="entry name" value="DHS-like NAD/FAD-binding domain"/>
    <property type="match status" value="1"/>
</dbReference>
<dbReference type="CDD" id="cd07035">
    <property type="entry name" value="TPP_PYR_POX_like"/>
    <property type="match status" value="1"/>
</dbReference>
<gene>
    <name evidence="7" type="ORF">UFOPK2754_01915</name>
</gene>
<dbReference type="Gene3D" id="3.40.50.1220">
    <property type="entry name" value="TPP-binding domain"/>
    <property type="match status" value="1"/>
</dbReference>
<dbReference type="InterPro" id="IPR029061">
    <property type="entry name" value="THDP-binding"/>
</dbReference>
<dbReference type="InterPro" id="IPR012000">
    <property type="entry name" value="Thiamin_PyroP_enz_cen_dom"/>
</dbReference>
<dbReference type="GO" id="GO:0009099">
    <property type="term" value="P:L-valine biosynthetic process"/>
    <property type="evidence" value="ECO:0007669"/>
    <property type="project" value="TreeGrafter"/>
</dbReference>
<accession>A0A6J6U349</accession>
<dbReference type="GO" id="GO:0009097">
    <property type="term" value="P:isoleucine biosynthetic process"/>
    <property type="evidence" value="ECO:0007669"/>
    <property type="project" value="TreeGrafter"/>
</dbReference>
<dbReference type="EMBL" id="CAEZYR010000071">
    <property type="protein sequence ID" value="CAB4753037.1"/>
    <property type="molecule type" value="Genomic_DNA"/>
</dbReference>
<dbReference type="PANTHER" id="PTHR18968:SF167">
    <property type="entry name" value="ACETOLACTATE SYNTHASE LARGE SUBUNIT ILVB2-RELATED"/>
    <property type="match status" value="1"/>
</dbReference>
<dbReference type="PROSITE" id="PS00187">
    <property type="entry name" value="TPP_ENZYMES"/>
    <property type="match status" value="1"/>
</dbReference>
<evidence type="ECO:0000256" key="3">
    <source>
        <dbReference type="RuleBase" id="RU362132"/>
    </source>
</evidence>
<dbReference type="InterPro" id="IPR000399">
    <property type="entry name" value="TPP-bd_CS"/>
</dbReference>
<dbReference type="NCBIfam" id="NF006122">
    <property type="entry name" value="PRK08266.1"/>
    <property type="match status" value="1"/>
</dbReference>
<protein>
    <submittedName>
        <fullName evidence="7">Unannotated protein</fullName>
    </submittedName>
</protein>
<evidence type="ECO:0000313" key="7">
    <source>
        <dbReference type="EMBL" id="CAB4753037.1"/>
    </source>
</evidence>
<evidence type="ECO:0000256" key="1">
    <source>
        <dbReference type="ARBA" id="ARBA00007812"/>
    </source>
</evidence>
<feature type="domain" description="Thiamine pyrophosphate enzyme central" evidence="4">
    <location>
        <begin position="194"/>
        <end position="321"/>
    </location>
</feature>
<dbReference type="CDD" id="cd00568">
    <property type="entry name" value="TPP_enzymes"/>
    <property type="match status" value="1"/>
</dbReference>
<name>A0A6J6U349_9ZZZZ</name>
<organism evidence="7">
    <name type="scientific">freshwater metagenome</name>
    <dbReference type="NCBI Taxonomy" id="449393"/>
    <lineage>
        <taxon>unclassified sequences</taxon>
        <taxon>metagenomes</taxon>
        <taxon>ecological metagenomes</taxon>
    </lineage>
</organism>
<dbReference type="GO" id="GO:0003984">
    <property type="term" value="F:acetolactate synthase activity"/>
    <property type="evidence" value="ECO:0007669"/>
    <property type="project" value="TreeGrafter"/>
</dbReference>
<feature type="domain" description="Thiamine pyrophosphate enzyme TPP-binding" evidence="5">
    <location>
        <begin position="384"/>
        <end position="525"/>
    </location>
</feature>
<comment type="similarity">
    <text evidence="1 3">Belongs to the TPP enzyme family.</text>
</comment>
<dbReference type="PANTHER" id="PTHR18968">
    <property type="entry name" value="THIAMINE PYROPHOSPHATE ENZYMES"/>
    <property type="match status" value="1"/>
</dbReference>
<sequence length="535" mass="56967">MTSMTGGQALARQLVSEGVEVIFGLPGDQTMHALDGLYEEREHIRFITTRHEQGTTYMADGYARAADRVGVAFVVPGIGVYNSGGGMATAFATSSPVVQIAGQVPRATIGKDMGALHDINDQLDIVRPVTKWATRVLYPGEIPGAVNEAFARAMSGRPRPTHVEAPPEAFAESADIELLAPRAIEKAGADPARIAEAARMLAASERPMIVVGGGVIAANASAELRAIVDLLQASVVATREGKGALDDRHPLSLGVMWTNPRIAPYIHDADIILAVGTRFTGIGAKTPTRVVQLDADATELGKQYADTYGIAADAKLGLAQLRDELDSLLATRPRASRSTEVRNARSSIIEQLRAVGPQTKIVEDLRAALPEDGLAVIGTTTVGYMSHMRFDVYEPRTYFGSSYMGTLGFAFPTSLGVKVARPDRKVISINGDGGFLFCASELATAVQHDIDVVALVFNDGAFGNSNRDQRDRFGGREYGTSLRNPDFAKLAEAFGADGIKLTHSDHVGGALREALANGRPTVIEVPIPRLPSPFV</sequence>
<dbReference type="GO" id="GO:0005948">
    <property type="term" value="C:acetolactate synthase complex"/>
    <property type="evidence" value="ECO:0007669"/>
    <property type="project" value="TreeGrafter"/>
</dbReference>
<reference evidence="7" key="1">
    <citation type="submission" date="2020-05" db="EMBL/GenBank/DDBJ databases">
        <authorList>
            <person name="Chiriac C."/>
            <person name="Salcher M."/>
            <person name="Ghai R."/>
            <person name="Kavagutti S V."/>
        </authorList>
    </citation>
    <scope>NUCLEOTIDE SEQUENCE</scope>
</reference>
<dbReference type="InterPro" id="IPR012001">
    <property type="entry name" value="Thiamin_PyroP_enz_TPP-bd_dom"/>
</dbReference>
<evidence type="ECO:0000259" key="4">
    <source>
        <dbReference type="Pfam" id="PF00205"/>
    </source>
</evidence>
<evidence type="ECO:0000259" key="5">
    <source>
        <dbReference type="Pfam" id="PF02775"/>
    </source>
</evidence>
<dbReference type="Gene3D" id="3.40.50.970">
    <property type="match status" value="2"/>
</dbReference>
<evidence type="ECO:0000259" key="6">
    <source>
        <dbReference type="Pfam" id="PF02776"/>
    </source>
</evidence>
<dbReference type="GO" id="GO:0050660">
    <property type="term" value="F:flavin adenine dinucleotide binding"/>
    <property type="evidence" value="ECO:0007669"/>
    <property type="project" value="TreeGrafter"/>
</dbReference>
<dbReference type="AlphaFoldDB" id="A0A6J6U349"/>